<feature type="region of interest" description="Disordered" evidence="1">
    <location>
        <begin position="134"/>
        <end position="153"/>
    </location>
</feature>
<name>A0A2G8THV6_9BURK</name>
<feature type="compositionally biased region" description="Basic and acidic residues" evidence="1">
    <location>
        <begin position="134"/>
        <end position="143"/>
    </location>
</feature>
<dbReference type="EMBL" id="PDOC01000003">
    <property type="protein sequence ID" value="PIL45603.1"/>
    <property type="molecule type" value="Genomic_DNA"/>
</dbReference>
<proteinExistence type="predicted"/>
<organism evidence="2 3">
    <name type="scientific">Massilia eurypsychrophila</name>
    <dbReference type="NCBI Taxonomy" id="1485217"/>
    <lineage>
        <taxon>Bacteria</taxon>
        <taxon>Pseudomonadati</taxon>
        <taxon>Pseudomonadota</taxon>
        <taxon>Betaproteobacteria</taxon>
        <taxon>Burkholderiales</taxon>
        <taxon>Oxalobacteraceae</taxon>
        <taxon>Telluria group</taxon>
        <taxon>Massilia</taxon>
    </lineage>
</organism>
<gene>
    <name evidence="2" type="ORF">CR105_05800</name>
</gene>
<dbReference type="Proteomes" id="UP000230390">
    <property type="component" value="Unassembled WGS sequence"/>
</dbReference>
<dbReference type="InterPro" id="IPR021736">
    <property type="entry name" value="DUF3305"/>
</dbReference>
<evidence type="ECO:0000256" key="1">
    <source>
        <dbReference type="SAM" id="MobiDB-lite"/>
    </source>
</evidence>
<feature type="compositionally biased region" description="Basic residues" evidence="1">
    <location>
        <begin position="144"/>
        <end position="153"/>
    </location>
</feature>
<reference evidence="2 3" key="1">
    <citation type="submission" date="2017-10" db="EMBL/GenBank/DDBJ databases">
        <title>Massilia psychrophilum sp. nov., a novel purple-pigmented bacterium isolated from Tianshan glacier, Xinjiang Municipality, China.</title>
        <authorList>
            <person name="Wang H."/>
        </authorList>
    </citation>
    <scope>NUCLEOTIDE SEQUENCE [LARGE SCALE GENOMIC DNA]</scope>
    <source>
        <strain evidence="2 3">JCM 30074</strain>
    </source>
</reference>
<sequence length="153" mass="17346">MQLASLPIAVIMQRRVVQHRWADEVWSAIAVLTDPGGLPPMQPLPSGGGREAYLVSGLELQLYPDENDGYFENWIAPESKVFVMWRMQEGRAMPLKASVSYAEGTRMFDSGEAADGVAMPPDIHNWLAGYLREHYQPRDPGERHGRRARRQER</sequence>
<dbReference type="OrthoDB" id="8526034at2"/>
<dbReference type="Pfam" id="PF11749">
    <property type="entry name" value="DUF3305"/>
    <property type="match status" value="1"/>
</dbReference>
<comment type="caution">
    <text evidence="2">The sequence shown here is derived from an EMBL/GenBank/DDBJ whole genome shotgun (WGS) entry which is preliminary data.</text>
</comment>
<evidence type="ECO:0008006" key="4">
    <source>
        <dbReference type="Google" id="ProtNLM"/>
    </source>
</evidence>
<evidence type="ECO:0000313" key="3">
    <source>
        <dbReference type="Proteomes" id="UP000230390"/>
    </source>
</evidence>
<dbReference type="AlphaFoldDB" id="A0A2G8THV6"/>
<keyword evidence="3" id="KW-1185">Reference proteome</keyword>
<accession>A0A2G8THV6</accession>
<evidence type="ECO:0000313" key="2">
    <source>
        <dbReference type="EMBL" id="PIL45603.1"/>
    </source>
</evidence>
<protein>
    <recommendedName>
        <fullName evidence="4">DUF3305 domain-containing protein</fullName>
    </recommendedName>
</protein>
<dbReference type="RefSeq" id="WP_099787515.1">
    <property type="nucleotide sequence ID" value="NZ_JBHLYV010000029.1"/>
</dbReference>